<reference evidence="6" key="2">
    <citation type="journal article" date="2007" name="PLoS Biol.">
        <title>Survey sequencing and comparative analysis of the elephant shark (Callorhinchus milii) genome.</title>
        <authorList>
            <person name="Venkatesh B."/>
            <person name="Kirkness E.F."/>
            <person name="Loh Y.H."/>
            <person name="Halpern A.L."/>
            <person name="Lee A.P."/>
            <person name="Johnson J."/>
            <person name="Dandona N."/>
            <person name="Viswanathan L.D."/>
            <person name="Tay A."/>
            <person name="Venter J.C."/>
            <person name="Strausberg R.L."/>
            <person name="Brenner S."/>
        </authorList>
    </citation>
    <scope>NUCLEOTIDE SEQUENCE [LARGE SCALE GENOMIC DNA]</scope>
</reference>
<keyword evidence="6" id="KW-1185">Reference proteome</keyword>
<evidence type="ECO:0000313" key="5">
    <source>
        <dbReference type="Ensembl" id="ENSCMIP00000018930.1"/>
    </source>
</evidence>
<evidence type="ECO:0000256" key="3">
    <source>
        <dbReference type="RuleBase" id="RU366075"/>
    </source>
</evidence>
<evidence type="ECO:0000256" key="1">
    <source>
        <dbReference type="ARBA" id="ARBA00008486"/>
    </source>
</evidence>
<dbReference type="RefSeq" id="XP_007898042.1">
    <property type="nucleotide sequence ID" value="XM_007899851.2"/>
</dbReference>
<protein>
    <recommendedName>
        <fullName evidence="3">Cytochrome c oxidase assembly factor 7</fullName>
    </recommendedName>
</protein>
<evidence type="ECO:0000313" key="4">
    <source>
        <dbReference type="EMBL" id="AFP07853.1"/>
    </source>
</evidence>
<dbReference type="OrthoDB" id="272077at2759"/>
<comment type="similarity">
    <text evidence="1 3">Belongs to the hcp beta-lactamase family.</text>
</comment>
<dbReference type="KEGG" id="cmk:103182749"/>
<evidence type="ECO:0000256" key="2">
    <source>
        <dbReference type="ARBA" id="ARBA00022737"/>
    </source>
</evidence>
<name>V9L6W5_CALMI</name>
<dbReference type="GeneTree" id="ENSGT00390000004835"/>
<dbReference type="Gene3D" id="1.25.40.10">
    <property type="entry name" value="Tetratricopeptide repeat domain"/>
    <property type="match status" value="1"/>
</dbReference>
<dbReference type="PANTHER" id="PTHR13891">
    <property type="entry name" value="CYTOCHROME C OXIDASE ASSEMBLY FACTOR 7"/>
    <property type="match status" value="1"/>
</dbReference>
<dbReference type="SMART" id="SM00671">
    <property type="entry name" value="SEL1"/>
    <property type="match status" value="5"/>
</dbReference>
<dbReference type="STRING" id="7868.ENSCMIP00000018930"/>
<dbReference type="Proteomes" id="UP000314986">
    <property type="component" value="Unassembled WGS sequence"/>
</dbReference>
<dbReference type="InterPro" id="IPR006597">
    <property type="entry name" value="Sel1-like"/>
</dbReference>
<dbReference type="Pfam" id="PF08238">
    <property type="entry name" value="Sel1"/>
    <property type="match status" value="5"/>
</dbReference>
<dbReference type="InterPro" id="IPR011990">
    <property type="entry name" value="TPR-like_helical_dom_sf"/>
</dbReference>
<dbReference type="GO" id="GO:0005758">
    <property type="term" value="C:mitochondrial intermembrane space"/>
    <property type="evidence" value="ECO:0007669"/>
    <property type="project" value="UniProtKB-SubCell"/>
</dbReference>
<proteinExistence type="evidence at transcript level"/>
<dbReference type="GeneID" id="103182749"/>
<organism evidence="4">
    <name type="scientific">Callorhinchus milii</name>
    <name type="common">Ghost shark</name>
    <dbReference type="NCBI Taxonomy" id="7868"/>
    <lineage>
        <taxon>Eukaryota</taxon>
        <taxon>Metazoa</taxon>
        <taxon>Chordata</taxon>
        <taxon>Craniata</taxon>
        <taxon>Vertebrata</taxon>
        <taxon>Chondrichthyes</taxon>
        <taxon>Holocephali</taxon>
        <taxon>Chimaeriformes</taxon>
        <taxon>Callorhinchidae</taxon>
        <taxon>Callorhinchus</taxon>
    </lineage>
</organism>
<comment type="subcellular location">
    <subcellularLocation>
        <location evidence="3">Mitochondrion intermembrane space</location>
    </subcellularLocation>
</comment>
<keyword evidence="2" id="KW-0677">Repeat</keyword>
<evidence type="ECO:0000313" key="6">
    <source>
        <dbReference type="Proteomes" id="UP000314986"/>
    </source>
</evidence>
<dbReference type="Ensembl" id="ENSCMIT00000019290.1">
    <property type="protein sequence ID" value="ENSCMIP00000018930.1"/>
    <property type="gene ID" value="ENSCMIG00000008880.1"/>
</dbReference>
<reference evidence="4 6" key="3">
    <citation type="journal article" date="2014" name="Nature">
        <title>Elephant shark genome provides unique insights into gnathostome evolution.</title>
        <authorList>
            <consortium name="International Elephant Shark Genome Sequencing Consortium"/>
            <person name="Venkatesh B."/>
            <person name="Lee A.P."/>
            <person name="Ravi V."/>
            <person name="Maurya A.K."/>
            <person name="Lian M.M."/>
            <person name="Swann J.B."/>
            <person name="Ohta Y."/>
            <person name="Flajnik M.F."/>
            <person name="Sutoh Y."/>
            <person name="Kasahara M."/>
            <person name="Hoon S."/>
            <person name="Gangu V."/>
            <person name="Roy S.W."/>
            <person name="Irimia M."/>
            <person name="Korzh V."/>
            <person name="Kondrychyn I."/>
            <person name="Lim Z.W."/>
            <person name="Tay B.H."/>
            <person name="Tohari S."/>
            <person name="Kong K.W."/>
            <person name="Ho S."/>
            <person name="Lorente-Galdos B."/>
            <person name="Quilez J."/>
            <person name="Marques-Bonet T."/>
            <person name="Raney B.J."/>
            <person name="Ingham P.W."/>
            <person name="Tay A."/>
            <person name="Hillier L.W."/>
            <person name="Minx P."/>
            <person name="Boehm T."/>
            <person name="Wilson R.K."/>
            <person name="Brenner S."/>
            <person name="Warren W.C."/>
        </authorList>
    </citation>
    <scope>NUCLEOTIDE SEQUENCE</scope>
    <source>
        <tissue evidence="4">Liver</tissue>
    </source>
</reference>
<reference evidence="5" key="4">
    <citation type="submission" date="2025-05" db="UniProtKB">
        <authorList>
            <consortium name="Ensembl"/>
        </authorList>
    </citation>
    <scope>IDENTIFICATION</scope>
</reference>
<dbReference type="AlphaFoldDB" id="V9L6W5"/>
<dbReference type="SUPFAM" id="SSF81901">
    <property type="entry name" value="HCP-like"/>
    <property type="match status" value="1"/>
</dbReference>
<reference evidence="6" key="1">
    <citation type="journal article" date="2006" name="Science">
        <title>Ancient noncoding elements conserved in the human genome.</title>
        <authorList>
            <person name="Venkatesh B."/>
            <person name="Kirkness E.F."/>
            <person name="Loh Y.H."/>
            <person name="Halpern A.L."/>
            <person name="Lee A.P."/>
            <person name="Johnson J."/>
            <person name="Dandona N."/>
            <person name="Viswanathan L.D."/>
            <person name="Tay A."/>
            <person name="Venter J.C."/>
            <person name="Strausberg R.L."/>
            <person name="Brenner S."/>
        </authorList>
    </citation>
    <scope>NUCLEOTIDE SEQUENCE [LARGE SCALE GENOMIC DNA]</scope>
</reference>
<gene>
    <name evidence="5" type="primary">LOC103182749</name>
</gene>
<accession>V9L6W5</accession>
<dbReference type="InterPro" id="IPR040239">
    <property type="entry name" value="HcpB-like"/>
</dbReference>
<dbReference type="PANTHER" id="PTHR13891:SF1">
    <property type="entry name" value="CYTOCHROME C OXIDASE ASSEMBLY FACTOR 7"/>
    <property type="match status" value="1"/>
</dbReference>
<dbReference type="EMBL" id="JW875336">
    <property type="protein sequence ID" value="AFP07853.1"/>
    <property type="molecule type" value="mRNA"/>
</dbReference>
<sequence length="230" mass="25493">MAGLVDFQNESEVKAYLDSLGIEYSYQCHKERDAEGCQRLADYLEGIKKNYDLAAQVLKKNCEENHYGESCFKLGAYYVGGKGGLQQNLKAAYDCFVKSCEKGGKKSVDACHNVGLLAHDGRALDKSDAVVARDYYTKACNGNFTASCFNLSTLYIQGAPGVAKDMSQALKYSLRACDQGHIWACANASRMYKLGEGTQTDNEKAELLKNRARDLHKEQKQYSPEFKLGV</sequence>
<comment type="function">
    <text evidence="3">Required for assembly of mitochondrial respiratory chain complexes.</text>
</comment>
<dbReference type="OMA" id="PGCINAG"/>